<keyword evidence="6" id="KW-1185">Reference proteome</keyword>
<dbReference type="InterPro" id="IPR026856">
    <property type="entry name" value="Sialidase_fam"/>
</dbReference>
<sequence>MPLSTARPKATAYSAFPSPTDRLCRPTVAYYAEKCYICTIDGGRAQAVPVPSTESLNQFTPKLTDKMIRKAIMTGAAALVLTAAGGSYVSAQQVHNETWADGVERSLVYCPGDFDSKFYRIPAIVTAKDGSIVTVADKRIEHNGDLPAKIDVVSRRSTDGGRTWSPYVVVAAHDEIGGCGDPALVVDEKTGQIFCIFTHGNGLWQKEPGHISFCVSKDNGKTWGKMTDINPQILTTDPAGKQPIKCTSAFASSGRATQLANGRLIFPLVVREDGNPDFKVYAVYTDDLGKTWKVSKNPATTDGDESKIVQLADGTVIMSIRNRRGILRKFSYSHDNGETWSEPVPVEGLPDPRCNGDIITYDYNGKQLLLQSLPGDPKGRNNVAIYVSADGGKTWPVKKTVVNLPSAYSSMTVLPDGSIGILTEESANNHYSYNIWFTKLPIEVLMAPAKKQ</sequence>
<dbReference type="EC" id="3.2.1.18" evidence="3"/>
<dbReference type="GO" id="GO:0016020">
    <property type="term" value="C:membrane"/>
    <property type="evidence" value="ECO:0007669"/>
    <property type="project" value="TreeGrafter"/>
</dbReference>
<dbReference type="PANTHER" id="PTHR10628">
    <property type="entry name" value="SIALIDASE"/>
    <property type="match status" value="1"/>
</dbReference>
<dbReference type="Pfam" id="PF13088">
    <property type="entry name" value="BNR_2"/>
    <property type="match status" value="1"/>
</dbReference>
<evidence type="ECO:0000256" key="3">
    <source>
        <dbReference type="ARBA" id="ARBA00012733"/>
    </source>
</evidence>
<dbReference type="CDD" id="cd15482">
    <property type="entry name" value="Sialidase_non-viral"/>
    <property type="match status" value="1"/>
</dbReference>
<dbReference type="Proteomes" id="UP000244925">
    <property type="component" value="Unassembled WGS sequence"/>
</dbReference>
<accession>A0A2V1IW47</accession>
<proteinExistence type="inferred from homology"/>
<dbReference type="GO" id="GO:0004308">
    <property type="term" value="F:exo-alpha-sialidase activity"/>
    <property type="evidence" value="ECO:0007669"/>
    <property type="project" value="UniProtKB-EC"/>
</dbReference>
<dbReference type="AlphaFoldDB" id="A0A2V1IW47"/>
<feature type="domain" description="Sialidase" evidence="4">
    <location>
        <begin position="151"/>
        <end position="421"/>
    </location>
</feature>
<comment type="similarity">
    <text evidence="2">Belongs to the glycosyl hydrolase 33 family.</text>
</comment>
<dbReference type="GO" id="GO:0009313">
    <property type="term" value="P:oligosaccharide catabolic process"/>
    <property type="evidence" value="ECO:0007669"/>
    <property type="project" value="TreeGrafter"/>
</dbReference>
<dbReference type="SUPFAM" id="SSF50939">
    <property type="entry name" value="Sialidases"/>
    <property type="match status" value="1"/>
</dbReference>
<evidence type="ECO:0000256" key="2">
    <source>
        <dbReference type="ARBA" id="ARBA00009348"/>
    </source>
</evidence>
<dbReference type="GO" id="GO:0005737">
    <property type="term" value="C:cytoplasm"/>
    <property type="evidence" value="ECO:0007669"/>
    <property type="project" value="TreeGrafter"/>
</dbReference>
<dbReference type="EMBL" id="PUBV01000003">
    <property type="protein sequence ID" value="PWB09133.1"/>
    <property type="molecule type" value="Genomic_DNA"/>
</dbReference>
<dbReference type="PANTHER" id="PTHR10628:SF30">
    <property type="entry name" value="EXO-ALPHA-SIALIDASE"/>
    <property type="match status" value="1"/>
</dbReference>
<protein>
    <recommendedName>
        <fullName evidence="3">exo-alpha-sialidase</fullName>
        <ecNumber evidence="3">3.2.1.18</ecNumber>
    </recommendedName>
</protein>
<organism evidence="5 6">
    <name type="scientific">Paramuribaculum intestinale</name>
    <dbReference type="NCBI Taxonomy" id="2094151"/>
    <lineage>
        <taxon>Bacteria</taxon>
        <taxon>Pseudomonadati</taxon>
        <taxon>Bacteroidota</taxon>
        <taxon>Bacteroidia</taxon>
        <taxon>Bacteroidales</taxon>
        <taxon>Muribaculaceae</taxon>
        <taxon>Paramuribaculum</taxon>
    </lineage>
</organism>
<dbReference type="Gene3D" id="2.120.10.10">
    <property type="match status" value="1"/>
</dbReference>
<evidence type="ECO:0000313" key="6">
    <source>
        <dbReference type="Proteomes" id="UP000244925"/>
    </source>
</evidence>
<gene>
    <name evidence="5" type="ORF">C5O25_02495</name>
</gene>
<dbReference type="GO" id="GO:0006689">
    <property type="term" value="P:ganglioside catabolic process"/>
    <property type="evidence" value="ECO:0007669"/>
    <property type="project" value="TreeGrafter"/>
</dbReference>
<comment type="catalytic activity">
    <reaction evidence="1">
        <text>Hydrolysis of alpha-(2-&gt;3)-, alpha-(2-&gt;6)-, alpha-(2-&gt;8)- glycosidic linkages of terminal sialic acid residues in oligosaccharides, glycoproteins, glycolipids, colominic acid and synthetic substrates.</text>
        <dbReference type="EC" id="3.2.1.18"/>
    </reaction>
</comment>
<reference evidence="6" key="1">
    <citation type="submission" date="2018-02" db="EMBL/GenBank/DDBJ databases">
        <authorList>
            <person name="Clavel T."/>
            <person name="Strowig T."/>
        </authorList>
    </citation>
    <scope>NUCLEOTIDE SEQUENCE [LARGE SCALE GENOMIC DNA]</scope>
    <source>
        <strain evidence="6">DSM 100764</strain>
    </source>
</reference>
<name>A0A2V1IW47_9BACT</name>
<evidence type="ECO:0000313" key="5">
    <source>
        <dbReference type="EMBL" id="PWB09133.1"/>
    </source>
</evidence>
<dbReference type="InterPro" id="IPR011040">
    <property type="entry name" value="Sialidase"/>
</dbReference>
<comment type="caution">
    <text evidence="5">The sequence shown here is derived from an EMBL/GenBank/DDBJ whole genome shotgun (WGS) entry which is preliminary data.</text>
</comment>
<dbReference type="InterPro" id="IPR036278">
    <property type="entry name" value="Sialidase_sf"/>
</dbReference>
<evidence type="ECO:0000259" key="4">
    <source>
        <dbReference type="Pfam" id="PF13088"/>
    </source>
</evidence>
<evidence type="ECO:0000256" key="1">
    <source>
        <dbReference type="ARBA" id="ARBA00000427"/>
    </source>
</evidence>